<gene>
    <name evidence="1" type="ORF">DDW03_002305</name>
    <name evidence="2" type="ORF">DDW03_02835</name>
</gene>
<reference evidence="2" key="1">
    <citation type="journal article" date="2015" name="Appl. Environ. Microbiol.">
        <title>Nanoarchaeota, Their Sulfolobales Host, and Nanoarchaeota Virus Distribution across Yellowstone National Park Hot Springs.</title>
        <authorList>
            <person name="Munson-McGee J.H."/>
            <person name="Field E.K."/>
            <person name="Bateson M."/>
            <person name="Rooney C."/>
            <person name="Stepanauskas R."/>
            <person name="Young M.J."/>
        </authorList>
    </citation>
    <scope>NUCLEOTIDE SEQUENCE [LARGE SCALE GENOMIC DNA]</scope>
    <source>
        <strain evidence="2">SCGC AB-777_F03</strain>
    </source>
</reference>
<evidence type="ECO:0000313" key="1">
    <source>
        <dbReference type="EMBL" id="MCC5447225.1"/>
    </source>
</evidence>
<reference evidence="1" key="3">
    <citation type="submission" date="2017-05" db="EMBL/GenBank/DDBJ databases">
        <authorList>
            <person name="Munson-Mcgee J.H."/>
        </authorList>
    </citation>
    <scope>NUCLEOTIDE SEQUENCE</scope>
    <source>
        <strain evidence="1">SCGC AB-777_F03</strain>
    </source>
</reference>
<reference evidence="2" key="2">
    <citation type="submission" date="2017-05" db="EMBL/GenBank/DDBJ databases">
        <authorList>
            <person name="Song R."/>
            <person name="Chenine A.L."/>
            <person name="Ruprecht R.M."/>
        </authorList>
    </citation>
    <scope>NUCLEOTIDE SEQUENCE</scope>
    <source>
        <strain evidence="2">SCGC AB-777_F03</strain>
    </source>
</reference>
<proteinExistence type="predicted"/>
<dbReference type="AlphaFoldDB" id="A0A2T9WKC6"/>
<comment type="caution">
    <text evidence="2">The sequence shown here is derived from an EMBL/GenBank/DDBJ whole genome shotgun (WGS) entry which is preliminary data.</text>
</comment>
<evidence type="ECO:0000313" key="2">
    <source>
        <dbReference type="EMBL" id="PVU68286.1"/>
    </source>
</evidence>
<dbReference type="EMBL" id="QEFP02000015">
    <property type="protein sequence ID" value="MCC5447225.1"/>
    <property type="molecule type" value="Genomic_DNA"/>
</dbReference>
<dbReference type="RefSeq" id="WP_228615450.1">
    <property type="nucleotide sequence ID" value="NZ_QEFP02000015.1"/>
</dbReference>
<name>A0A2T9WKC6_NANST</name>
<dbReference type="Proteomes" id="UP000245509">
    <property type="component" value="Unassembled WGS sequence"/>
</dbReference>
<organism evidence="2">
    <name type="scientific">Nanobsidianus stetteri</name>
    <dbReference type="NCBI Taxonomy" id="1294122"/>
    <lineage>
        <taxon>Archaea</taxon>
        <taxon>Nanobdellota</taxon>
        <taxon>Candidatus Nanoarchaeia</taxon>
        <taxon>Nanoarchaeales</taxon>
        <taxon>Nanopusillaceae</taxon>
        <taxon>Candidatus Nanobsidianus</taxon>
    </lineage>
</organism>
<protein>
    <submittedName>
        <fullName evidence="2">Uncharacterized protein</fullName>
    </submittedName>
</protein>
<accession>A0A2T9WKC6</accession>
<reference evidence="1" key="4">
    <citation type="submission" date="2021-11" db="EMBL/GenBank/DDBJ databases">
        <authorList>
            <person name="Munson-Mcgee J."/>
            <person name="Field E."/>
            <person name="Bateson M."/>
            <person name="Rooney C."/>
            <person name="Stepanauskas R."/>
            <person name="Young M."/>
        </authorList>
    </citation>
    <scope>NUCLEOTIDE SEQUENCE</scope>
    <source>
        <strain evidence="1">SCGC AB-777_F03</strain>
    </source>
</reference>
<dbReference type="EMBL" id="QEFP01000022">
    <property type="protein sequence ID" value="PVU68286.1"/>
    <property type="molecule type" value="Genomic_DNA"/>
</dbReference>
<sequence>MKYIKSLKNLYGANLNSIYPEIIQLEKHIKNLYKILEEIKKKRQSKNFEGKYHSILNEIHNLWEFRKHKISRK</sequence>